<comment type="similarity">
    <text evidence="2">Belongs to the tyrosinase family.</text>
</comment>
<dbReference type="InterPro" id="IPR008922">
    <property type="entry name" value="Di-copper_centre_dom_sf"/>
</dbReference>
<evidence type="ECO:0000313" key="11">
    <source>
        <dbReference type="Proteomes" id="UP000245207"/>
    </source>
</evidence>
<dbReference type="PROSITE" id="PS00498">
    <property type="entry name" value="TYROSINASE_2"/>
    <property type="match status" value="1"/>
</dbReference>
<evidence type="ECO:0000313" key="10">
    <source>
        <dbReference type="EMBL" id="PWA74481.1"/>
    </source>
</evidence>
<dbReference type="PROSITE" id="PS00497">
    <property type="entry name" value="TYROSINASE_1"/>
    <property type="match status" value="1"/>
</dbReference>
<evidence type="ECO:0000256" key="1">
    <source>
        <dbReference type="ARBA" id="ARBA00001973"/>
    </source>
</evidence>
<dbReference type="OrthoDB" id="6132182at2759"/>
<comment type="caution">
    <text evidence="10">The sequence shown here is derived from an EMBL/GenBank/DDBJ whole genome shotgun (WGS) entry which is preliminary data.</text>
</comment>
<evidence type="ECO:0000256" key="2">
    <source>
        <dbReference type="ARBA" id="ARBA00009928"/>
    </source>
</evidence>
<evidence type="ECO:0000256" key="5">
    <source>
        <dbReference type="ARBA" id="ARBA00023002"/>
    </source>
</evidence>
<dbReference type="InterPro" id="IPR050316">
    <property type="entry name" value="Tyrosinase/Hemocyanin"/>
</dbReference>
<dbReference type="STRING" id="35608.A0A2U1NLY5"/>
<dbReference type="InterPro" id="IPR022739">
    <property type="entry name" value="Polyphenol_oxidase_cen"/>
</dbReference>
<keyword evidence="3" id="KW-0479">Metal-binding</keyword>
<organism evidence="10 11">
    <name type="scientific">Artemisia annua</name>
    <name type="common">Sweet wormwood</name>
    <dbReference type="NCBI Taxonomy" id="35608"/>
    <lineage>
        <taxon>Eukaryota</taxon>
        <taxon>Viridiplantae</taxon>
        <taxon>Streptophyta</taxon>
        <taxon>Embryophyta</taxon>
        <taxon>Tracheophyta</taxon>
        <taxon>Spermatophyta</taxon>
        <taxon>Magnoliopsida</taxon>
        <taxon>eudicotyledons</taxon>
        <taxon>Gunneridae</taxon>
        <taxon>Pentapetalae</taxon>
        <taxon>asterids</taxon>
        <taxon>campanulids</taxon>
        <taxon>Asterales</taxon>
        <taxon>Asteraceae</taxon>
        <taxon>Asteroideae</taxon>
        <taxon>Anthemideae</taxon>
        <taxon>Artemisiinae</taxon>
        <taxon>Artemisia</taxon>
    </lineage>
</organism>
<dbReference type="Gene3D" id="1.10.1280.10">
    <property type="entry name" value="Di-copper center containing domain from catechol oxidase"/>
    <property type="match status" value="1"/>
</dbReference>
<keyword evidence="11" id="KW-1185">Reference proteome</keyword>
<feature type="domain" description="Tyrosinase copper-binding" evidence="8">
    <location>
        <begin position="45"/>
        <end position="62"/>
    </location>
</feature>
<keyword evidence="5" id="KW-0560">Oxidoreductase</keyword>
<dbReference type="PRINTS" id="PR00092">
    <property type="entry name" value="TYROSINASE"/>
</dbReference>
<dbReference type="GO" id="GO:0004097">
    <property type="term" value="F:catechol oxidase activity"/>
    <property type="evidence" value="ECO:0007669"/>
    <property type="project" value="InterPro"/>
</dbReference>
<evidence type="ECO:0000256" key="7">
    <source>
        <dbReference type="ARBA" id="ARBA00023157"/>
    </source>
</evidence>
<dbReference type="InterPro" id="IPR022740">
    <property type="entry name" value="Polyphenol_oxidase_C"/>
</dbReference>
<keyword evidence="4" id="KW-0883">Thioether bond</keyword>
<evidence type="ECO:0000256" key="3">
    <source>
        <dbReference type="ARBA" id="ARBA00022723"/>
    </source>
</evidence>
<name>A0A2U1NLY5_ARTAN</name>
<dbReference type="Proteomes" id="UP000245207">
    <property type="component" value="Unassembled WGS sequence"/>
</dbReference>
<dbReference type="Pfam" id="PF12142">
    <property type="entry name" value="PPO1_DWL"/>
    <property type="match status" value="1"/>
</dbReference>
<dbReference type="SUPFAM" id="SSF48056">
    <property type="entry name" value="Di-copper centre-containing domain"/>
    <property type="match status" value="1"/>
</dbReference>
<dbReference type="GO" id="GO:0046872">
    <property type="term" value="F:metal ion binding"/>
    <property type="evidence" value="ECO:0007669"/>
    <property type="project" value="UniProtKB-KW"/>
</dbReference>
<comment type="cofactor">
    <cofactor evidence="1">
        <name>Cu(2+)</name>
        <dbReference type="ChEBI" id="CHEBI:29036"/>
    </cofactor>
</comment>
<dbReference type="AlphaFoldDB" id="A0A2U1NLY5"/>
<feature type="domain" description="Tyrosinase copper-binding" evidence="9">
    <location>
        <begin position="213"/>
        <end position="224"/>
    </location>
</feature>
<accession>A0A2U1NLY5</accession>
<dbReference type="PANTHER" id="PTHR11474:SF119">
    <property type="entry name" value="CATECHOL OXIDASE"/>
    <property type="match status" value="1"/>
</dbReference>
<proteinExistence type="inferred from homology"/>
<gene>
    <name evidence="10" type="ORF">CTI12_AA250880</name>
</gene>
<protein>
    <submittedName>
        <fullName evidence="10">Polyphenol oxidase F protein</fullName>
    </submittedName>
</protein>
<evidence type="ECO:0000259" key="8">
    <source>
        <dbReference type="PROSITE" id="PS00497"/>
    </source>
</evidence>
<dbReference type="EMBL" id="PKPP01002559">
    <property type="protein sequence ID" value="PWA74481.1"/>
    <property type="molecule type" value="Genomic_DNA"/>
</dbReference>
<sequence>MAAMRALPDDDPRSWKNQGKIHCAYCNASFTQEKSGYDTYNLQIHNNWLFFPFHRWYLYFYERILGSLIDDPTFALPYWNWDNPEGMALPEMFETSLPDPSNPAGRPNPRFNSLFDGYRNVLNLPPAILDFGRIGGSDQQAIIENNLFTMYNQMITGTSDNGFFGGQMAAGVANMNAAGSIEGGVHTSVHAWVGNPRMANSEDMGNFYSAGYDPVFYCHHSNVDRMWSLWKNEVNDGDNVDPDSPDWLDASYVFYDENKNLVRVYNRDCVDTASLGYKYADSPIPWTTYSPTAHAPESHIATDSIGTVDKVEDVKFPVKLDKTVKVLVKRPAINRTKQEKKKVKEMLVLNGIQFDGTTTFKFDVLVNDVDDGTDITAANSEFAGTFESLQHGIAGGMKMESGAVFGITELLEDLKSEDDEYVLVSLVPKGGSENVTVSEIKIELVPVKTKSKNKK</sequence>
<dbReference type="Pfam" id="PF12143">
    <property type="entry name" value="PPO1_KFDV"/>
    <property type="match status" value="1"/>
</dbReference>
<dbReference type="PANTHER" id="PTHR11474">
    <property type="entry name" value="TYROSINASE FAMILY MEMBER"/>
    <property type="match status" value="1"/>
</dbReference>
<dbReference type="Pfam" id="PF00264">
    <property type="entry name" value="Tyrosinase"/>
    <property type="match status" value="1"/>
</dbReference>
<evidence type="ECO:0000256" key="4">
    <source>
        <dbReference type="ARBA" id="ARBA00022784"/>
    </source>
</evidence>
<evidence type="ECO:0000256" key="6">
    <source>
        <dbReference type="ARBA" id="ARBA00023008"/>
    </source>
</evidence>
<keyword evidence="7" id="KW-1015">Disulfide bond</keyword>
<evidence type="ECO:0000259" key="9">
    <source>
        <dbReference type="PROSITE" id="PS00498"/>
    </source>
</evidence>
<dbReference type="InterPro" id="IPR002227">
    <property type="entry name" value="Tyrosinase_Cu-bd"/>
</dbReference>
<keyword evidence="6" id="KW-0186">Copper</keyword>
<reference evidence="10 11" key="1">
    <citation type="journal article" date="2018" name="Mol. Plant">
        <title>The genome of Artemisia annua provides insight into the evolution of Asteraceae family and artemisinin biosynthesis.</title>
        <authorList>
            <person name="Shen Q."/>
            <person name="Zhang L."/>
            <person name="Liao Z."/>
            <person name="Wang S."/>
            <person name="Yan T."/>
            <person name="Shi P."/>
            <person name="Liu M."/>
            <person name="Fu X."/>
            <person name="Pan Q."/>
            <person name="Wang Y."/>
            <person name="Lv Z."/>
            <person name="Lu X."/>
            <person name="Zhang F."/>
            <person name="Jiang W."/>
            <person name="Ma Y."/>
            <person name="Chen M."/>
            <person name="Hao X."/>
            <person name="Li L."/>
            <person name="Tang Y."/>
            <person name="Lv G."/>
            <person name="Zhou Y."/>
            <person name="Sun X."/>
            <person name="Brodelius P.E."/>
            <person name="Rose J.K.C."/>
            <person name="Tang K."/>
        </authorList>
    </citation>
    <scope>NUCLEOTIDE SEQUENCE [LARGE SCALE GENOMIC DNA]</scope>
    <source>
        <strain evidence="11">cv. Huhao1</strain>
        <tissue evidence="10">Leaf</tissue>
    </source>
</reference>